<protein>
    <submittedName>
        <fullName evidence="1">Gluconate 2-dehydrogenase subunit 3 family protein</fullName>
    </submittedName>
</protein>
<organism evidence="1 2">
    <name type="scientific">Methylobacterium mesophilicum SR1.6/6</name>
    <dbReference type="NCBI Taxonomy" id="908290"/>
    <lineage>
        <taxon>Bacteria</taxon>
        <taxon>Pseudomonadati</taxon>
        <taxon>Pseudomonadota</taxon>
        <taxon>Alphaproteobacteria</taxon>
        <taxon>Hyphomicrobiales</taxon>
        <taxon>Methylobacteriaceae</taxon>
        <taxon>Methylobacterium</taxon>
    </lineage>
</organism>
<dbReference type="NCBIfam" id="TIGR01409">
    <property type="entry name" value="TAT_signal_seq"/>
    <property type="match status" value="1"/>
</dbReference>
<accession>A0A6B9FMD7</accession>
<dbReference type="EMBL" id="CP043538">
    <property type="protein sequence ID" value="QGY03703.1"/>
    <property type="molecule type" value="Genomic_DNA"/>
</dbReference>
<dbReference type="RefSeq" id="WP_010687601.1">
    <property type="nucleotide sequence ID" value="NZ_CP043538.1"/>
</dbReference>
<dbReference type="KEGG" id="mmes:MMSR116_18730"/>
<sequence length="179" mass="19779">MRLVDRRTPVDRRTFLKGAAAAAPAAALASRVTSEAWAEGAQALTPHSLKTLVLMARDIYPHDQLSDQYYRTAILPWDAKAAADAGTRTLLEEGVAGLDAAAKAQHGKPYLDVGWEDDRVPLLRGIETGEFFKKIRADLVVSLYNQKPLWRKLGYEGSSAEHGGYLERGFNDIDWVDKV</sequence>
<reference evidence="1 2" key="1">
    <citation type="journal article" date="2012" name="Genet. Mol. Biol.">
        <title>Analysis of 16S rRNA and mxaF genes revealing insights into Methylobacterium niche-specific plant association.</title>
        <authorList>
            <person name="Dourado M.N."/>
            <person name="Andreote F.D."/>
            <person name="Dini-Andreote F."/>
            <person name="Conti R."/>
            <person name="Araujo J.M."/>
            <person name="Araujo W.L."/>
        </authorList>
    </citation>
    <scope>NUCLEOTIDE SEQUENCE [LARGE SCALE GENOMIC DNA]</scope>
    <source>
        <strain evidence="1 2">SR1.6/6</strain>
    </source>
</reference>
<dbReference type="PROSITE" id="PS51318">
    <property type="entry name" value="TAT"/>
    <property type="match status" value="1"/>
</dbReference>
<name>A0A6B9FMD7_9HYPH</name>
<dbReference type="AlphaFoldDB" id="A0A6B9FMD7"/>
<gene>
    <name evidence="1" type="ORF">MMSR116_18730</name>
</gene>
<dbReference type="OrthoDB" id="4929908at2"/>
<dbReference type="Proteomes" id="UP000012488">
    <property type="component" value="Chromosome"/>
</dbReference>
<evidence type="ECO:0000313" key="1">
    <source>
        <dbReference type="EMBL" id="QGY03703.1"/>
    </source>
</evidence>
<reference evidence="1 2" key="2">
    <citation type="journal article" date="2013" name="Genome Announc.">
        <title>Draft Genome Sequence of Methylobacterium mesophilicum Strain SR1.6/6, Isolated from Citrus sinensis.</title>
        <authorList>
            <person name="Marinho Almeida D."/>
            <person name="Dini-Andreote F."/>
            <person name="Camargo Neves A.A."/>
            <person name="Juca Ramos R.T."/>
            <person name="Andreote F.D."/>
            <person name="Carneiro A.R."/>
            <person name="Oliveira de Souza Lima A."/>
            <person name="Caracciolo Gomes de Sa P.H."/>
            <person name="Ribeiro Barbosa M.S."/>
            <person name="Araujo W.L."/>
            <person name="Silva A."/>
        </authorList>
    </citation>
    <scope>NUCLEOTIDE SEQUENCE [LARGE SCALE GENOMIC DNA]</scope>
    <source>
        <strain evidence="1 2">SR1.6/6</strain>
    </source>
</reference>
<evidence type="ECO:0000313" key="2">
    <source>
        <dbReference type="Proteomes" id="UP000012488"/>
    </source>
</evidence>
<proteinExistence type="predicted"/>
<dbReference type="InterPro" id="IPR006311">
    <property type="entry name" value="TAT_signal"/>
</dbReference>
<dbReference type="InterPro" id="IPR019546">
    <property type="entry name" value="TAT_signal_bac_arc"/>
</dbReference>